<accession>A0A1M4YI32</accession>
<dbReference type="SUPFAM" id="SSF51556">
    <property type="entry name" value="Metallo-dependent hydrolases"/>
    <property type="match status" value="1"/>
</dbReference>
<dbReference type="InterPro" id="IPR032466">
    <property type="entry name" value="Metal_Hydrolase"/>
</dbReference>
<reference evidence="2 3" key="1">
    <citation type="submission" date="2016-11" db="EMBL/GenBank/DDBJ databases">
        <authorList>
            <person name="Jaros S."/>
            <person name="Januszkiewicz K."/>
            <person name="Wedrychowicz H."/>
        </authorList>
    </citation>
    <scope>NUCLEOTIDE SEQUENCE [LARGE SCALE GENOMIC DNA]</scope>
    <source>
        <strain evidence="2 3">DSM 17459</strain>
    </source>
</reference>
<sequence>MLILKNCNFITDLVEGFGEAAGDILVDQDRIKTIAPCGTLQANEGDQVLDMQGQYVLPGLFDLHIHLTLSGGETLVDNAKSPIQQALDAVKYAADTLMAGFTTVRDVGSSYNVAVELRNAIQAGNFYGPNIIACGRIVTATECGNDYFQGMYAEADGKTEIWKAVREEMKRGADFIKIMGTGAVMNPGGEPGQPIYTLDELKAVVEAAAFKDTYVATHCHGTQAIKNSILAGVRTIEHATILDDEAIEMLKDSTTSYIVPTLTSLYALADSVPDTSIFMKAKAQKILGCLKEGLRKAYEAGLVIGFGTDQGGVPLVHGENADEFALRRDFWGMKELDIIKQATINSAKIVRVEQDYGTLKSGKVADIIAVSKNPLEDISAFRNNLTTVVKSGCVVKA</sequence>
<name>A0A1M4YI32_9CLOT</name>
<proteinExistence type="predicted"/>
<dbReference type="STRING" id="1122155.SAMN02745158_02400"/>
<dbReference type="CDD" id="cd01299">
    <property type="entry name" value="Met_dep_hydrolase_A"/>
    <property type="match status" value="1"/>
</dbReference>
<feature type="domain" description="Amidohydrolase-related" evidence="1">
    <location>
        <begin position="55"/>
        <end position="394"/>
    </location>
</feature>
<evidence type="ECO:0000259" key="1">
    <source>
        <dbReference type="Pfam" id="PF01979"/>
    </source>
</evidence>
<dbReference type="InterPro" id="IPR006680">
    <property type="entry name" value="Amidohydro-rel"/>
</dbReference>
<keyword evidence="3" id="KW-1185">Reference proteome</keyword>
<organism evidence="2 3">
    <name type="scientific">Lactonifactor longoviformis DSM 17459</name>
    <dbReference type="NCBI Taxonomy" id="1122155"/>
    <lineage>
        <taxon>Bacteria</taxon>
        <taxon>Bacillati</taxon>
        <taxon>Bacillota</taxon>
        <taxon>Clostridia</taxon>
        <taxon>Eubacteriales</taxon>
        <taxon>Clostridiaceae</taxon>
        <taxon>Lactonifactor</taxon>
    </lineage>
</organism>
<dbReference type="AlphaFoldDB" id="A0A1M4YI32"/>
<dbReference type="InterPro" id="IPR057744">
    <property type="entry name" value="OTAase-like"/>
</dbReference>
<dbReference type="SUPFAM" id="SSF51338">
    <property type="entry name" value="Composite domain of metallo-dependent hydrolases"/>
    <property type="match status" value="1"/>
</dbReference>
<dbReference type="EMBL" id="FQVI01000011">
    <property type="protein sequence ID" value="SHF05504.1"/>
    <property type="molecule type" value="Genomic_DNA"/>
</dbReference>
<dbReference type="PANTHER" id="PTHR43135:SF3">
    <property type="entry name" value="ALPHA-D-RIBOSE 1-METHYLPHOSPHONATE 5-TRIPHOSPHATE DIPHOSPHATASE"/>
    <property type="match status" value="1"/>
</dbReference>
<dbReference type="Pfam" id="PF01979">
    <property type="entry name" value="Amidohydro_1"/>
    <property type="match status" value="1"/>
</dbReference>
<dbReference type="RefSeq" id="WP_072852023.1">
    <property type="nucleotide sequence ID" value="NZ_FQVI01000011.1"/>
</dbReference>
<dbReference type="PANTHER" id="PTHR43135">
    <property type="entry name" value="ALPHA-D-RIBOSE 1-METHYLPHOSPHONATE 5-TRIPHOSPHATE DIPHOSPHATASE"/>
    <property type="match status" value="1"/>
</dbReference>
<gene>
    <name evidence="2" type="ORF">SAMN02745158_02400</name>
</gene>
<dbReference type="InterPro" id="IPR011059">
    <property type="entry name" value="Metal-dep_hydrolase_composite"/>
</dbReference>
<dbReference type="Gene3D" id="2.30.40.10">
    <property type="entry name" value="Urease, subunit C, domain 1"/>
    <property type="match status" value="1"/>
</dbReference>
<protein>
    <submittedName>
        <fullName evidence="2">Imidazolonepropionase</fullName>
    </submittedName>
</protein>
<dbReference type="Gene3D" id="3.20.20.140">
    <property type="entry name" value="Metal-dependent hydrolases"/>
    <property type="match status" value="1"/>
</dbReference>
<dbReference type="Proteomes" id="UP000184245">
    <property type="component" value="Unassembled WGS sequence"/>
</dbReference>
<dbReference type="GO" id="GO:0016810">
    <property type="term" value="F:hydrolase activity, acting on carbon-nitrogen (but not peptide) bonds"/>
    <property type="evidence" value="ECO:0007669"/>
    <property type="project" value="InterPro"/>
</dbReference>
<dbReference type="InterPro" id="IPR051781">
    <property type="entry name" value="Metallo-dep_Hydrolase"/>
</dbReference>
<evidence type="ECO:0000313" key="3">
    <source>
        <dbReference type="Proteomes" id="UP000184245"/>
    </source>
</evidence>
<evidence type="ECO:0000313" key="2">
    <source>
        <dbReference type="EMBL" id="SHF05504.1"/>
    </source>
</evidence>
<dbReference type="OrthoDB" id="9797498at2"/>